<name>A0A937AJH0_9BACT</name>
<dbReference type="EMBL" id="JAERQG010000004">
    <property type="protein sequence ID" value="MBL0766644.1"/>
    <property type="molecule type" value="Genomic_DNA"/>
</dbReference>
<evidence type="ECO:0008006" key="3">
    <source>
        <dbReference type="Google" id="ProtNLM"/>
    </source>
</evidence>
<dbReference type="AlphaFoldDB" id="A0A937AJH0"/>
<gene>
    <name evidence="1" type="ORF">JKP34_15360</name>
</gene>
<dbReference type="Proteomes" id="UP000642920">
    <property type="component" value="Unassembled WGS sequence"/>
</dbReference>
<keyword evidence="2" id="KW-1185">Reference proteome</keyword>
<sequence>MKFQTKNNLDRVICTTEYQEENNWIYCDWEGYANVDAMKSWGEDYLQLVKKTKCAFLLNDDSKSTGPWTQALEWIESYLIPNVIEAGLKYYAHIVSANTFSEMSAKELNVKIGGALEMATFKSLDDAKEWLKSKQ</sequence>
<dbReference type="RefSeq" id="WP_201923410.1">
    <property type="nucleotide sequence ID" value="NZ_JAERQG010000004.1"/>
</dbReference>
<protein>
    <recommendedName>
        <fullName evidence="3">SpoIIAA-like</fullName>
    </recommendedName>
</protein>
<reference evidence="1" key="1">
    <citation type="submission" date="2021-01" db="EMBL/GenBank/DDBJ databases">
        <title>Marivirga sp. nov., isolated from intertidal surface sediments.</title>
        <authorList>
            <person name="Zhang M."/>
        </authorList>
    </citation>
    <scope>NUCLEOTIDE SEQUENCE</scope>
    <source>
        <strain evidence="1">SM1354</strain>
    </source>
</reference>
<proteinExistence type="predicted"/>
<accession>A0A937AJH0</accession>
<organism evidence="1 2">
    <name type="scientific">Marivirga atlantica</name>
    <dbReference type="NCBI Taxonomy" id="1548457"/>
    <lineage>
        <taxon>Bacteria</taxon>
        <taxon>Pseudomonadati</taxon>
        <taxon>Bacteroidota</taxon>
        <taxon>Cytophagia</taxon>
        <taxon>Cytophagales</taxon>
        <taxon>Marivirgaceae</taxon>
        <taxon>Marivirga</taxon>
    </lineage>
</organism>
<evidence type="ECO:0000313" key="2">
    <source>
        <dbReference type="Proteomes" id="UP000642920"/>
    </source>
</evidence>
<evidence type="ECO:0000313" key="1">
    <source>
        <dbReference type="EMBL" id="MBL0766644.1"/>
    </source>
</evidence>
<comment type="caution">
    <text evidence="1">The sequence shown here is derived from an EMBL/GenBank/DDBJ whole genome shotgun (WGS) entry which is preliminary data.</text>
</comment>